<sequence>MRKVLAFIVCFACFGAAANDMQSEGSWFFKTKVNKMTDTTDMVASNATKDVYTRQGSERYTSLVLRCKENETDAYISVYDYLGSGEPRITVRFDDGKPVKHTWNSSEGGSAAFSPNAISFIKELAKHKKVIIGFEPYGSTMQAVEFDLSGTDKVAAKIAESCNWKL</sequence>
<accession>A0A1C3H9P4</accession>
<dbReference type="RefSeq" id="WP_071605395.1">
    <property type="nucleotide sequence ID" value="NZ_CABMHU010000050.1"/>
</dbReference>
<dbReference type="AlphaFoldDB" id="A0A1C3H9P4"/>
<proteinExistence type="predicted"/>
<dbReference type="EMBL" id="LT575490">
    <property type="protein sequence ID" value="SAY41746.1"/>
    <property type="molecule type" value="Genomic_DNA"/>
</dbReference>
<organism evidence="2">
    <name type="scientific">Serratia marcescens</name>
    <dbReference type="NCBI Taxonomy" id="615"/>
    <lineage>
        <taxon>Bacteria</taxon>
        <taxon>Pseudomonadati</taxon>
        <taxon>Pseudomonadota</taxon>
        <taxon>Gammaproteobacteria</taxon>
        <taxon>Enterobacterales</taxon>
        <taxon>Yersiniaceae</taxon>
        <taxon>Serratia</taxon>
    </lineage>
</organism>
<protein>
    <submittedName>
        <fullName evidence="2">Uncharacterized protein</fullName>
    </submittedName>
</protein>
<dbReference type="Pfam" id="PF11319">
    <property type="entry name" value="VasI"/>
    <property type="match status" value="1"/>
</dbReference>
<feature type="chain" id="PRO_5008674982" evidence="1">
    <location>
        <begin position="19"/>
        <end position="166"/>
    </location>
</feature>
<evidence type="ECO:0000256" key="1">
    <source>
        <dbReference type="SAM" id="SignalP"/>
    </source>
</evidence>
<name>A0A1C3H9P4_SERMA</name>
<feature type="signal peptide" evidence="1">
    <location>
        <begin position="1"/>
        <end position="18"/>
    </location>
</feature>
<gene>
    <name evidence="2" type="ORF">PWN146_00410</name>
</gene>
<dbReference type="InterPro" id="IPR017738">
    <property type="entry name" value="T6SS-assoc_VCA0118"/>
</dbReference>
<evidence type="ECO:0000313" key="2">
    <source>
        <dbReference type="EMBL" id="SAY41746.1"/>
    </source>
</evidence>
<reference evidence="2" key="1">
    <citation type="submission" date="2016-05" db="EMBL/GenBank/DDBJ databases">
        <authorList>
            <person name="Cock P.J.A."/>
            <person name="Cock P.J.A."/>
        </authorList>
    </citation>
    <scope>NUCLEOTIDE SEQUENCE</scope>
    <source>
        <strain evidence="2">PWN146_assembly</strain>
    </source>
</reference>
<keyword evidence="1" id="KW-0732">Signal</keyword>